<dbReference type="PROSITE" id="PS50111">
    <property type="entry name" value="CHEMOTAXIS_TRANSDUC_2"/>
    <property type="match status" value="1"/>
</dbReference>
<name>A0ABU1MYH4_9CAUL</name>
<feature type="transmembrane region" description="Helical" evidence="5">
    <location>
        <begin position="187"/>
        <end position="206"/>
    </location>
</feature>
<keyword evidence="6" id="KW-0732">Signal</keyword>
<keyword evidence="5" id="KW-1133">Transmembrane helix</keyword>
<dbReference type="InterPro" id="IPR004090">
    <property type="entry name" value="Chemotax_Me-accpt_rcpt"/>
</dbReference>
<dbReference type="InterPro" id="IPR003660">
    <property type="entry name" value="HAMP_dom"/>
</dbReference>
<keyword evidence="10" id="KW-1185">Reference proteome</keyword>
<dbReference type="SMART" id="SM00283">
    <property type="entry name" value="MA"/>
    <property type="match status" value="1"/>
</dbReference>
<sequence length="603" mass="62608">MLRTINHKVMGAGAAVMVLCTASAGAGLWSTTRLDDAVRDANASSTMLRNHMEADMMHDALRADVLSSQLAGEPGSGVDLTGVRKDLAEHTALFRGALAENETLVTDPASRAALAELKAPLDVYITSASRMVDLAATDRVQAVAAMPGFTKQFTTLEDAMSAASDKIEAASTTAAARAKSVALFSEILMSVAVLAGVVFAGILIVISRAAIVRPVLSLAGDMRRLAAGQTDITVSGAGRADEIGEMAKSVEVFRQSGIERARLEAEAAGFQQQLDRKLRDMEAAFEAAGREQKAVVDVMAKGLASLAGGDLSARIAVQVASDYAALKNDFNAAAAGLEDAIRTISDVASQIGSGTEEIAQASNDLSRRTEQQAASLEETAAALDEIAATVRQTADGAGRATTEVASARTDAERSGQVVDQAVAAMDAIEDSSRQITQIIGVIDEIAFQTNLLALNAGVEAARAGDAGRGFAVVAQEVRALAQRSAEAAKEIKTLISTSSQQVDAGVSLVGQTGEALSRIVGRVAAIDDLVRQISSSSQEQASGLAEVNTAVNHMDQVVQQNAAMVEQATAATYSLKGETAQLVSLVGRFRIGGDARPELRRAS</sequence>
<dbReference type="Pfam" id="PF00672">
    <property type="entry name" value="HAMP"/>
    <property type="match status" value="1"/>
</dbReference>
<reference evidence="9 10" key="1">
    <citation type="submission" date="2023-07" db="EMBL/GenBank/DDBJ databases">
        <title>Sorghum-associated microbial communities from plants grown in Nebraska, USA.</title>
        <authorList>
            <person name="Schachtman D."/>
        </authorList>
    </citation>
    <scope>NUCLEOTIDE SEQUENCE [LARGE SCALE GENOMIC DNA]</scope>
    <source>
        <strain evidence="9 10">DS2154</strain>
    </source>
</reference>
<keyword evidence="4" id="KW-0175">Coiled coil</keyword>
<feature type="domain" description="Methyl-accepting transducer" evidence="7">
    <location>
        <begin position="347"/>
        <end position="576"/>
    </location>
</feature>
<proteinExistence type="inferred from homology"/>
<dbReference type="CDD" id="cd11386">
    <property type="entry name" value="MCP_signal"/>
    <property type="match status" value="1"/>
</dbReference>
<dbReference type="Gene3D" id="1.10.287.950">
    <property type="entry name" value="Methyl-accepting chemotaxis protein"/>
    <property type="match status" value="1"/>
</dbReference>
<protein>
    <submittedName>
        <fullName evidence="9">Methyl-accepting chemotaxis protein</fullName>
    </submittedName>
</protein>
<dbReference type="Pfam" id="PF00015">
    <property type="entry name" value="MCPsignal"/>
    <property type="match status" value="1"/>
</dbReference>
<dbReference type="SUPFAM" id="SSF58104">
    <property type="entry name" value="Methyl-accepting chemotaxis protein (MCP) signaling domain"/>
    <property type="match status" value="1"/>
</dbReference>
<evidence type="ECO:0000256" key="4">
    <source>
        <dbReference type="SAM" id="Coils"/>
    </source>
</evidence>
<feature type="signal peptide" evidence="6">
    <location>
        <begin position="1"/>
        <end position="26"/>
    </location>
</feature>
<dbReference type="PANTHER" id="PTHR43531">
    <property type="entry name" value="PROTEIN ICFG"/>
    <property type="match status" value="1"/>
</dbReference>
<feature type="domain" description="HAMP" evidence="8">
    <location>
        <begin position="209"/>
        <end position="262"/>
    </location>
</feature>
<evidence type="ECO:0000256" key="2">
    <source>
        <dbReference type="ARBA" id="ARBA00029447"/>
    </source>
</evidence>
<dbReference type="Proteomes" id="UP001262754">
    <property type="component" value="Unassembled WGS sequence"/>
</dbReference>
<evidence type="ECO:0000259" key="8">
    <source>
        <dbReference type="PROSITE" id="PS50885"/>
    </source>
</evidence>
<evidence type="ECO:0000256" key="1">
    <source>
        <dbReference type="ARBA" id="ARBA00022500"/>
    </source>
</evidence>
<evidence type="ECO:0000313" key="10">
    <source>
        <dbReference type="Proteomes" id="UP001262754"/>
    </source>
</evidence>
<dbReference type="InterPro" id="IPR004089">
    <property type="entry name" value="MCPsignal_dom"/>
</dbReference>
<dbReference type="PRINTS" id="PR00260">
    <property type="entry name" value="CHEMTRNSDUCR"/>
</dbReference>
<dbReference type="RefSeq" id="WP_310031080.1">
    <property type="nucleotide sequence ID" value="NZ_JAVDRL010000005.1"/>
</dbReference>
<evidence type="ECO:0000313" key="9">
    <source>
        <dbReference type="EMBL" id="MDR6531233.1"/>
    </source>
</evidence>
<dbReference type="EMBL" id="JAVDRL010000005">
    <property type="protein sequence ID" value="MDR6531233.1"/>
    <property type="molecule type" value="Genomic_DNA"/>
</dbReference>
<keyword evidence="5" id="KW-0812">Transmembrane</keyword>
<gene>
    <name evidence="9" type="ORF">J2800_001975</name>
</gene>
<dbReference type="Gene3D" id="1.10.8.500">
    <property type="entry name" value="HAMP domain in histidine kinase"/>
    <property type="match status" value="1"/>
</dbReference>
<keyword evidence="5" id="KW-0472">Membrane</keyword>
<dbReference type="SUPFAM" id="SSF158472">
    <property type="entry name" value="HAMP domain-like"/>
    <property type="match status" value="1"/>
</dbReference>
<dbReference type="InterPro" id="IPR051310">
    <property type="entry name" value="MCP_chemotaxis"/>
</dbReference>
<evidence type="ECO:0000256" key="3">
    <source>
        <dbReference type="PROSITE-ProRule" id="PRU00284"/>
    </source>
</evidence>
<keyword evidence="1" id="KW-0145">Chemotaxis</keyword>
<feature type="domain" description="HAMP" evidence="8">
    <location>
        <begin position="290"/>
        <end position="342"/>
    </location>
</feature>
<evidence type="ECO:0000256" key="5">
    <source>
        <dbReference type="SAM" id="Phobius"/>
    </source>
</evidence>
<evidence type="ECO:0000256" key="6">
    <source>
        <dbReference type="SAM" id="SignalP"/>
    </source>
</evidence>
<keyword evidence="3" id="KW-0807">Transducer</keyword>
<dbReference type="PROSITE" id="PS50885">
    <property type="entry name" value="HAMP"/>
    <property type="match status" value="2"/>
</dbReference>
<feature type="coiled-coil region" evidence="4">
    <location>
        <begin position="260"/>
        <end position="291"/>
    </location>
</feature>
<evidence type="ECO:0000259" key="7">
    <source>
        <dbReference type="PROSITE" id="PS50111"/>
    </source>
</evidence>
<comment type="caution">
    <text evidence="9">The sequence shown here is derived from an EMBL/GenBank/DDBJ whole genome shotgun (WGS) entry which is preliminary data.</text>
</comment>
<organism evidence="9 10">
    <name type="scientific">Caulobacter rhizosphaerae</name>
    <dbReference type="NCBI Taxonomy" id="2010972"/>
    <lineage>
        <taxon>Bacteria</taxon>
        <taxon>Pseudomonadati</taxon>
        <taxon>Pseudomonadota</taxon>
        <taxon>Alphaproteobacteria</taxon>
        <taxon>Caulobacterales</taxon>
        <taxon>Caulobacteraceae</taxon>
        <taxon>Caulobacter</taxon>
    </lineage>
</organism>
<feature type="chain" id="PRO_5045842752" evidence="6">
    <location>
        <begin position="27"/>
        <end position="603"/>
    </location>
</feature>
<accession>A0ABU1MYH4</accession>
<dbReference type="PANTHER" id="PTHR43531:SF11">
    <property type="entry name" value="METHYL-ACCEPTING CHEMOTAXIS PROTEIN 3"/>
    <property type="match status" value="1"/>
</dbReference>
<dbReference type="SMART" id="SM00304">
    <property type="entry name" value="HAMP"/>
    <property type="match status" value="2"/>
</dbReference>
<comment type="similarity">
    <text evidence="2">Belongs to the methyl-accepting chemotaxis (MCP) protein family.</text>
</comment>